<dbReference type="Proteomes" id="UP000279029">
    <property type="component" value="Chromosome"/>
</dbReference>
<dbReference type="InterPro" id="IPR000385">
    <property type="entry name" value="MoaA_NifB_PqqE_Fe-S-bd_CS"/>
</dbReference>
<keyword evidence="3" id="KW-0949">S-adenosyl-L-methionine</keyword>
<evidence type="ECO:0000256" key="3">
    <source>
        <dbReference type="ARBA" id="ARBA00022691"/>
    </source>
</evidence>
<keyword evidence="9" id="KW-1185">Reference proteome</keyword>
<evidence type="ECO:0000256" key="2">
    <source>
        <dbReference type="ARBA" id="ARBA00022485"/>
    </source>
</evidence>
<organism evidence="8 9">
    <name type="scientific">Petrocella atlantisensis</name>
    <dbReference type="NCBI Taxonomy" id="2173034"/>
    <lineage>
        <taxon>Bacteria</taxon>
        <taxon>Bacillati</taxon>
        <taxon>Bacillota</taxon>
        <taxon>Clostridia</taxon>
        <taxon>Lachnospirales</taxon>
        <taxon>Vallitaleaceae</taxon>
        <taxon>Petrocella</taxon>
    </lineage>
</organism>
<feature type="domain" description="Radical SAM core" evidence="7">
    <location>
        <begin position="1"/>
        <end position="215"/>
    </location>
</feature>
<dbReference type="InterPro" id="IPR023885">
    <property type="entry name" value="4Fe4S-binding_SPASM_dom"/>
</dbReference>
<dbReference type="Gene3D" id="3.20.20.70">
    <property type="entry name" value="Aldolase class I"/>
    <property type="match status" value="1"/>
</dbReference>
<comment type="cofactor">
    <cofactor evidence="1">
        <name>[4Fe-4S] cluster</name>
        <dbReference type="ChEBI" id="CHEBI:49883"/>
    </cofactor>
</comment>
<dbReference type="InterPro" id="IPR058240">
    <property type="entry name" value="rSAM_sf"/>
</dbReference>
<protein>
    <submittedName>
        <fullName evidence="8">Radical SAM protein</fullName>
    </submittedName>
</protein>
<dbReference type="SFLD" id="SFLDG01067">
    <property type="entry name" value="SPASM/twitch_domain_containing"/>
    <property type="match status" value="1"/>
</dbReference>
<evidence type="ECO:0000256" key="5">
    <source>
        <dbReference type="ARBA" id="ARBA00023004"/>
    </source>
</evidence>
<proteinExistence type="predicted"/>
<dbReference type="GO" id="GO:0046872">
    <property type="term" value="F:metal ion binding"/>
    <property type="evidence" value="ECO:0007669"/>
    <property type="project" value="UniProtKB-KW"/>
</dbReference>
<dbReference type="GO" id="GO:0051539">
    <property type="term" value="F:4 iron, 4 sulfur cluster binding"/>
    <property type="evidence" value="ECO:0007669"/>
    <property type="project" value="UniProtKB-KW"/>
</dbReference>
<dbReference type="Pfam" id="PF13186">
    <property type="entry name" value="SPASM"/>
    <property type="match status" value="1"/>
</dbReference>
<evidence type="ECO:0000313" key="9">
    <source>
        <dbReference type="Proteomes" id="UP000279029"/>
    </source>
</evidence>
<dbReference type="SUPFAM" id="SSF102114">
    <property type="entry name" value="Radical SAM enzymes"/>
    <property type="match status" value="1"/>
</dbReference>
<dbReference type="RefSeq" id="WP_172596089.1">
    <property type="nucleotide sequence ID" value="NZ_LR130778.1"/>
</dbReference>
<evidence type="ECO:0000259" key="7">
    <source>
        <dbReference type="PROSITE" id="PS51918"/>
    </source>
</evidence>
<keyword evidence="4" id="KW-0479">Metal-binding</keyword>
<name>A0A3P7NUZ9_9FIRM</name>
<dbReference type="Pfam" id="PF04055">
    <property type="entry name" value="Radical_SAM"/>
    <property type="match status" value="1"/>
</dbReference>
<keyword evidence="6" id="KW-0411">Iron-sulfur</keyword>
<dbReference type="CDD" id="cd21122">
    <property type="entry name" value="SPASM_rSAM"/>
    <property type="match status" value="1"/>
</dbReference>
<keyword evidence="2" id="KW-0004">4Fe-4S</keyword>
<dbReference type="SFLD" id="SFLDS00029">
    <property type="entry name" value="Radical_SAM"/>
    <property type="match status" value="1"/>
</dbReference>
<dbReference type="KEGG" id="cbar:PATL70BA_0841"/>
<dbReference type="InterPro" id="IPR007197">
    <property type="entry name" value="rSAM"/>
</dbReference>
<reference evidence="8 9" key="1">
    <citation type="submission" date="2018-09" db="EMBL/GenBank/DDBJ databases">
        <authorList>
            <person name="Postec A."/>
        </authorList>
    </citation>
    <scope>NUCLEOTIDE SEQUENCE [LARGE SCALE GENOMIC DNA]</scope>
    <source>
        <strain evidence="8">70B-A</strain>
    </source>
</reference>
<gene>
    <name evidence="8" type="ORF">PATL70BA_0841</name>
</gene>
<dbReference type="GO" id="GO:0003824">
    <property type="term" value="F:catalytic activity"/>
    <property type="evidence" value="ECO:0007669"/>
    <property type="project" value="InterPro"/>
</dbReference>
<dbReference type="PANTHER" id="PTHR43787">
    <property type="entry name" value="FEMO COFACTOR BIOSYNTHESIS PROTEIN NIFB-RELATED"/>
    <property type="match status" value="1"/>
</dbReference>
<evidence type="ECO:0000256" key="4">
    <source>
        <dbReference type="ARBA" id="ARBA00022723"/>
    </source>
</evidence>
<dbReference type="AlphaFoldDB" id="A0A3P7NUZ9"/>
<dbReference type="PROSITE" id="PS51918">
    <property type="entry name" value="RADICAL_SAM"/>
    <property type="match status" value="1"/>
</dbReference>
<dbReference type="CDD" id="cd01335">
    <property type="entry name" value="Radical_SAM"/>
    <property type="match status" value="1"/>
</dbReference>
<evidence type="ECO:0000256" key="6">
    <source>
        <dbReference type="ARBA" id="ARBA00023014"/>
    </source>
</evidence>
<evidence type="ECO:0000256" key="1">
    <source>
        <dbReference type="ARBA" id="ARBA00001966"/>
    </source>
</evidence>
<dbReference type="PROSITE" id="PS01305">
    <property type="entry name" value="MOAA_NIFB_PQQE"/>
    <property type="match status" value="1"/>
</dbReference>
<dbReference type="PANTHER" id="PTHR43787:SF10">
    <property type="entry name" value="COFACTOR MODIFYING PROTEIN"/>
    <property type="match status" value="1"/>
</dbReference>
<keyword evidence="5" id="KW-0408">Iron</keyword>
<dbReference type="EMBL" id="LR130778">
    <property type="protein sequence ID" value="VDN46715.1"/>
    <property type="molecule type" value="Genomic_DNA"/>
</dbReference>
<dbReference type="InterPro" id="IPR013785">
    <property type="entry name" value="Aldolase_TIM"/>
</dbReference>
<accession>A0A3P7NUZ9</accession>
<evidence type="ECO:0000313" key="8">
    <source>
        <dbReference type="EMBL" id="VDN46715.1"/>
    </source>
</evidence>
<sequence length="290" mass="33096">MKTFKRIYIEITNTCNLSCSFCPPSERAPRTMTPSEFEAILNKLKGHGKYIYLHIKGEPLLHDQIALLLEMSHNHGFQVNLTTNGTLLQQQKEILLRAKALRQVSISLQSFETIGNNEAHQAYLESVTDFVEEGLRTSPIIFELRLWNLDLSQLGSPIYEKNQKVLHYLKTAFDLQEELTEVLSEGKGLKLKERLYLSQSYVFKWPSLEGEILHETGTCYGLRQQIGILANGDVVPCCLDAEGAVVLGNIFTETMEEILDKKRTKTMIQGFETSQLTEALCQRCGYRERF</sequence>